<dbReference type="SUPFAM" id="SSF46785">
    <property type="entry name" value="Winged helix' DNA-binding domain"/>
    <property type="match status" value="1"/>
</dbReference>
<dbReference type="RefSeq" id="WP_380079380.1">
    <property type="nucleotide sequence ID" value="NZ_JBHSGO010000195.1"/>
</dbReference>
<keyword evidence="6" id="KW-1185">Reference proteome</keyword>
<evidence type="ECO:0000256" key="3">
    <source>
        <dbReference type="ARBA" id="ARBA00023125"/>
    </source>
</evidence>
<dbReference type="InterPro" id="IPR036390">
    <property type="entry name" value="WH_DNA-bd_sf"/>
</dbReference>
<dbReference type="PIRSF" id="PIRSF019455">
    <property type="entry name" value="CopR_AtkY"/>
    <property type="match status" value="1"/>
</dbReference>
<keyword evidence="3" id="KW-0238">DNA-binding</keyword>
<organism evidence="5 6">
    <name type="scientific">Falsiporphyromonas endometrii</name>
    <dbReference type="NCBI Taxonomy" id="1387297"/>
    <lineage>
        <taxon>Bacteria</taxon>
        <taxon>Pseudomonadati</taxon>
        <taxon>Bacteroidota</taxon>
        <taxon>Bacteroidia</taxon>
        <taxon>Bacteroidales</taxon>
        <taxon>Porphyromonadaceae</taxon>
        <taxon>Falsiporphyromonas</taxon>
    </lineage>
</organism>
<comment type="caution">
    <text evidence="5">The sequence shown here is derived from an EMBL/GenBank/DDBJ whole genome shotgun (WGS) entry which is preliminary data.</text>
</comment>
<keyword evidence="2" id="KW-0805">Transcription regulation</keyword>
<accession>A0ABV9K8M7</accession>
<dbReference type="Gene3D" id="1.10.4040.10">
    <property type="entry name" value="Penicillinase repressor domain"/>
    <property type="match status" value="1"/>
</dbReference>
<evidence type="ECO:0000313" key="6">
    <source>
        <dbReference type="Proteomes" id="UP001596020"/>
    </source>
</evidence>
<dbReference type="Pfam" id="PF03965">
    <property type="entry name" value="Penicillinase_R"/>
    <property type="match status" value="1"/>
</dbReference>
<protein>
    <submittedName>
        <fullName evidence="5">BlaI/MecI/CopY family transcriptional regulator</fullName>
    </submittedName>
</protein>
<dbReference type="EMBL" id="JBHSGO010000195">
    <property type="protein sequence ID" value="MFC4666374.1"/>
    <property type="molecule type" value="Genomic_DNA"/>
</dbReference>
<dbReference type="Gene3D" id="1.10.10.10">
    <property type="entry name" value="Winged helix-like DNA-binding domain superfamily/Winged helix DNA-binding domain"/>
    <property type="match status" value="1"/>
</dbReference>
<name>A0ABV9K8M7_9PORP</name>
<evidence type="ECO:0000313" key="5">
    <source>
        <dbReference type="EMBL" id="MFC4666374.1"/>
    </source>
</evidence>
<dbReference type="Proteomes" id="UP001596020">
    <property type="component" value="Unassembled WGS sequence"/>
</dbReference>
<reference evidence="6" key="1">
    <citation type="journal article" date="2019" name="Int. J. Syst. Evol. Microbiol.">
        <title>The Global Catalogue of Microorganisms (GCM) 10K type strain sequencing project: providing services to taxonomists for standard genome sequencing and annotation.</title>
        <authorList>
            <consortium name="The Broad Institute Genomics Platform"/>
            <consortium name="The Broad Institute Genome Sequencing Center for Infectious Disease"/>
            <person name="Wu L."/>
            <person name="Ma J."/>
        </authorList>
    </citation>
    <scope>NUCLEOTIDE SEQUENCE [LARGE SCALE GENOMIC DNA]</scope>
    <source>
        <strain evidence="6">CGMCC 4.7357</strain>
    </source>
</reference>
<dbReference type="InterPro" id="IPR005650">
    <property type="entry name" value="BlaI_family"/>
</dbReference>
<evidence type="ECO:0000256" key="2">
    <source>
        <dbReference type="ARBA" id="ARBA00023015"/>
    </source>
</evidence>
<dbReference type="InterPro" id="IPR036388">
    <property type="entry name" value="WH-like_DNA-bd_sf"/>
</dbReference>
<evidence type="ECO:0000256" key="4">
    <source>
        <dbReference type="ARBA" id="ARBA00023163"/>
    </source>
</evidence>
<proteinExistence type="inferred from homology"/>
<keyword evidence="4" id="KW-0804">Transcription</keyword>
<gene>
    <name evidence="5" type="ORF">ACFO3G_07170</name>
</gene>
<comment type="similarity">
    <text evidence="1">Belongs to the BlaI transcriptional regulatory family.</text>
</comment>
<evidence type="ECO:0000256" key="1">
    <source>
        <dbReference type="ARBA" id="ARBA00011046"/>
    </source>
</evidence>
<sequence>MKRKEMIPSLTDQEESVMRIVWQLRQSCTVRDVLNTMESPLPPYTTLASVFKNLESKGYLKSHLDGKTRIYDIVIKESSYTRGALGRFVQDFFGGNYSNLVHQFAKEEKISPEELRHLLDMIDHSSDNK</sequence>